<feature type="transmembrane region" description="Helical" evidence="1">
    <location>
        <begin position="90"/>
        <end position="108"/>
    </location>
</feature>
<dbReference type="EMBL" id="CP071444">
    <property type="protein sequence ID" value="QSX08849.1"/>
    <property type="molecule type" value="Genomic_DNA"/>
</dbReference>
<feature type="transmembrane region" description="Helical" evidence="1">
    <location>
        <begin position="393"/>
        <end position="418"/>
    </location>
</feature>
<keyword evidence="1" id="KW-1133">Transmembrane helix</keyword>
<dbReference type="InterPro" id="IPR039672">
    <property type="entry name" value="MFS_2"/>
</dbReference>
<dbReference type="GO" id="GO:0005886">
    <property type="term" value="C:plasma membrane"/>
    <property type="evidence" value="ECO:0007669"/>
    <property type="project" value="TreeGrafter"/>
</dbReference>
<protein>
    <submittedName>
        <fullName evidence="2">MFS transporter</fullName>
    </submittedName>
</protein>
<dbReference type="SUPFAM" id="SSF103473">
    <property type="entry name" value="MFS general substrate transporter"/>
    <property type="match status" value="1"/>
</dbReference>
<feature type="transmembrane region" description="Helical" evidence="1">
    <location>
        <begin position="264"/>
        <end position="286"/>
    </location>
</feature>
<feature type="transmembrane region" description="Helical" evidence="1">
    <location>
        <begin position="438"/>
        <end position="462"/>
    </location>
</feature>
<evidence type="ECO:0000313" key="2">
    <source>
        <dbReference type="EMBL" id="QSX08849.1"/>
    </source>
</evidence>
<feature type="transmembrane region" description="Helical" evidence="1">
    <location>
        <begin position="292"/>
        <end position="313"/>
    </location>
</feature>
<organism evidence="2 3">
    <name type="scientific">Alkalibacter rhizosphaerae</name>
    <dbReference type="NCBI Taxonomy" id="2815577"/>
    <lineage>
        <taxon>Bacteria</taxon>
        <taxon>Bacillati</taxon>
        <taxon>Bacillota</taxon>
        <taxon>Clostridia</taxon>
        <taxon>Eubacteriales</taxon>
        <taxon>Eubacteriaceae</taxon>
        <taxon>Alkalibacter</taxon>
    </lineage>
</organism>
<name>A0A974XFE0_9FIRM</name>
<dbReference type="GO" id="GO:0015293">
    <property type="term" value="F:symporter activity"/>
    <property type="evidence" value="ECO:0007669"/>
    <property type="project" value="InterPro"/>
</dbReference>
<keyword evidence="1" id="KW-0472">Membrane</keyword>
<feature type="transmembrane region" description="Helical" evidence="1">
    <location>
        <begin position="41"/>
        <end position="69"/>
    </location>
</feature>
<dbReference type="RefSeq" id="WP_207300190.1">
    <property type="nucleotide sequence ID" value="NZ_CP071444.1"/>
</dbReference>
<dbReference type="KEGG" id="alka:J0B03_01830"/>
<proteinExistence type="predicted"/>
<dbReference type="Gene3D" id="1.20.1250.20">
    <property type="entry name" value="MFS general substrate transporter like domains"/>
    <property type="match status" value="2"/>
</dbReference>
<feature type="transmembrane region" description="Helical" evidence="1">
    <location>
        <begin position="202"/>
        <end position="220"/>
    </location>
</feature>
<feature type="transmembrane region" description="Helical" evidence="1">
    <location>
        <begin position="120"/>
        <end position="144"/>
    </location>
</feature>
<evidence type="ECO:0000256" key="1">
    <source>
        <dbReference type="SAM" id="Phobius"/>
    </source>
</evidence>
<dbReference type="Proteomes" id="UP000663499">
    <property type="component" value="Chromosome"/>
</dbReference>
<accession>A0A974XFE0</accession>
<dbReference type="PANTHER" id="PTHR11328">
    <property type="entry name" value="MAJOR FACILITATOR SUPERFAMILY DOMAIN-CONTAINING PROTEIN"/>
    <property type="match status" value="1"/>
</dbReference>
<dbReference type="Pfam" id="PF13347">
    <property type="entry name" value="MFS_2"/>
    <property type="match status" value="1"/>
</dbReference>
<sequence length="481" mass="53958">MNLLQTTIRKQQSDISFFDKIGYGSGNFSTGVIQQVVGTYLVFYCTVILGIPGGFIGTAMSLSIVWDAVTDPFMGYISDSTRSKRFGRRHQYLLIGGMGMAVANLFLWNLDPDMSTGMKFGMILLLILSIKTFSTIYVTPYSALGAELSKDYHERTEIQSVKTVFFLLGLAFVSVFGMYVFFQPTSLFPSGQLNPQSYRLMGIFSSLVVVGFSLFTVLTTKKYIPVLKEHMLSEKKGFQPRQMLEEFRRIFINREFRAVSLSYMFNNIASALLANMGLHVFTFTFFFSSQQIAIIVGVQFAVSILAQPLWYKISLHLDKKPSMKIGILISLVSCVMFSVMVLFRQQVQGIVWYFIPFAALAGFGTSGLFTLPQSMMADVVDKDELQSGERAEGSYYGFLTMFYKLSQSITLLLIGWFLDFVKFDASNAMQGNTTAISMGLFIGIGSIVGFMASYVAISMYGLNKDRIERIQTDIELQAEEE</sequence>
<keyword evidence="1" id="KW-0812">Transmembrane</keyword>
<dbReference type="PANTHER" id="PTHR11328:SF24">
    <property type="entry name" value="MAJOR FACILITATOR SUPERFAMILY (MFS) PROFILE DOMAIN-CONTAINING PROTEIN"/>
    <property type="match status" value="1"/>
</dbReference>
<feature type="transmembrane region" description="Helical" evidence="1">
    <location>
        <begin position="350"/>
        <end position="372"/>
    </location>
</feature>
<feature type="transmembrane region" description="Helical" evidence="1">
    <location>
        <begin position="325"/>
        <end position="344"/>
    </location>
</feature>
<gene>
    <name evidence="2" type="ORF">J0B03_01830</name>
</gene>
<dbReference type="InterPro" id="IPR036259">
    <property type="entry name" value="MFS_trans_sf"/>
</dbReference>
<keyword evidence="3" id="KW-1185">Reference proteome</keyword>
<dbReference type="AlphaFoldDB" id="A0A974XFE0"/>
<dbReference type="GO" id="GO:0008643">
    <property type="term" value="P:carbohydrate transport"/>
    <property type="evidence" value="ECO:0007669"/>
    <property type="project" value="InterPro"/>
</dbReference>
<reference evidence="2" key="1">
    <citation type="submission" date="2021-03" db="EMBL/GenBank/DDBJ databases">
        <title>Alkalibacter marinus sp. nov., isolated from tidal flat sediment.</title>
        <authorList>
            <person name="Namirimu T."/>
            <person name="Yang J.-A."/>
            <person name="Yang S.-H."/>
            <person name="Kim Y.-J."/>
            <person name="Kwon K.K."/>
        </authorList>
    </citation>
    <scope>NUCLEOTIDE SEQUENCE</scope>
    <source>
        <strain evidence="2">ES005</strain>
    </source>
</reference>
<evidence type="ECO:0000313" key="3">
    <source>
        <dbReference type="Proteomes" id="UP000663499"/>
    </source>
</evidence>
<feature type="transmembrane region" description="Helical" evidence="1">
    <location>
        <begin position="164"/>
        <end position="182"/>
    </location>
</feature>